<keyword evidence="4" id="KW-1185">Reference proteome</keyword>
<feature type="region of interest" description="Disordered" evidence="1">
    <location>
        <begin position="28"/>
        <end position="57"/>
    </location>
</feature>
<dbReference type="RefSeq" id="WP_158019474.1">
    <property type="nucleotide sequence ID" value="NZ_AP022562.1"/>
</dbReference>
<evidence type="ECO:0000256" key="1">
    <source>
        <dbReference type="SAM" id="MobiDB-lite"/>
    </source>
</evidence>
<feature type="chain" id="PRO_5029885219" evidence="2">
    <location>
        <begin position="28"/>
        <end position="115"/>
    </location>
</feature>
<evidence type="ECO:0000313" key="3">
    <source>
        <dbReference type="EMBL" id="BBX14659.1"/>
    </source>
</evidence>
<evidence type="ECO:0000313" key="4">
    <source>
        <dbReference type="Proteomes" id="UP000466997"/>
    </source>
</evidence>
<sequence length="115" mass="11016">MKTQRFGGRVMTGVVALAVGTIGAGLAAADPGEGVTAGNGGGAETNSGPFGGDLNDGSFKLWPSDHAADNVNLGPFSGGFDAGTAGEFDQGAAGGDGPAGDGRSGDNAGGMPFLW</sequence>
<name>A0A7I7JTK4_9MYCO</name>
<dbReference type="EMBL" id="AP022562">
    <property type="protein sequence ID" value="BBX14659.1"/>
    <property type="molecule type" value="Genomic_DNA"/>
</dbReference>
<feature type="compositionally biased region" description="Gly residues" evidence="1">
    <location>
        <begin position="92"/>
        <end position="102"/>
    </location>
</feature>
<accession>A0A7I7JTK4</accession>
<feature type="region of interest" description="Disordered" evidence="1">
    <location>
        <begin position="82"/>
        <end position="115"/>
    </location>
</feature>
<keyword evidence="2" id="KW-0732">Signal</keyword>
<gene>
    <name evidence="3" type="ORF">MNVM_37400</name>
</gene>
<dbReference type="AlphaFoldDB" id="A0A7I7JTK4"/>
<dbReference type="Proteomes" id="UP000466997">
    <property type="component" value="Chromosome"/>
</dbReference>
<protein>
    <submittedName>
        <fullName evidence="3">Uncharacterized protein</fullName>
    </submittedName>
</protein>
<evidence type="ECO:0000256" key="2">
    <source>
        <dbReference type="SAM" id="SignalP"/>
    </source>
</evidence>
<proteinExistence type="predicted"/>
<feature type="signal peptide" evidence="2">
    <location>
        <begin position="1"/>
        <end position="27"/>
    </location>
</feature>
<organism evidence="3 4">
    <name type="scientific">Mycobacterium novum</name>
    <dbReference type="NCBI Taxonomy" id="2492438"/>
    <lineage>
        <taxon>Bacteria</taxon>
        <taxon>Bacillati</taxon>
        <taxon>Actinomycetota</taxon>
        <taxon>Actinomycetes</taxon>
        <taxon>Mycobacteriales</taxon>
        <taxon>Mycobacteriaceae</taxon>
        <taxon>Mycobacterium</taxon>
    </lineage>
</organism>
<dbReference type="KEGG" id="mnm:MNVM_37400"/>
<reference evidence="3 4" key="1">
    <citation type="journal article" date="2019" name="Emerg. Microbes Infect.">
        <title>Comprehensive subspecies identification of 175 nontuberculous mycobacteria species based on 7547 genomic profiles.</title>
        <authorList>
            <person name="Matsumoto Y."/>
            <person name="Kinjo T."/>
            <person name="Motooka D."/>
            <person name="Nabeya D."/>
            <person name="Jung N."/>
            <person name="Uechi K."/>
            <person name="Horii T."/>
            <person name="Iida T."/>
            <person name="Fujita J."/>
            <person name="Nakamura S."/>
        </authorList>
    </citation>
    <scope>NUCLEOTIDE SEQUENCE [LARGE SCALE GENOMIC DNA]</scope>
    <source>
        <strain evidence="3 4">JCM 6391</strain>
    </source>
</reference>